<evidence type="ECO:0000313" key="4">
    <source>
        <dbReference type="Proteomes" id="UP000199672"/>
    </source>
</evidence>
<dbReference type="Proteomes" id="UP000199672">
    <property type="component" value="Unassembled WGS sequence"/>
</dbReference>
<gene>
    <name evidence="3" type="ORF">SAMN05216297_102476</name>
</gene>
<keyword evidence="1" id="KW-0732">Signal</keyword>
<feature type="signal peptide" evidence="1">
    <location>
        <begin position="1"/>
        <end position="23"/>
    </location>
</feature>
<dbReference type="RefSeq" id="WP_091491412.1">
    <property type="nucleotide sequence ID" value="NZ_FOMH01000002.1"/>
</dbReference>
<dbReference type="CDD" id="cd00146">
    <property type="entry name" value="PKD"/>
    <property type="match status" value="1"/>
</dbReference>
<accession>A0A1I1MHV3</accession>
<dbReference type="InterPro" id="IPR013783">
    <property type="entry name" value="Ig-like_fold"/>
</dbReference>
<name>A0A1I1MHV3_9FLAO</name>
<feature type="domain" description="PKD" evidence="2">
    <location>
        <begin position="48"/>
        <end position="108"/>
    </location>
</feature>
<organism evidence="3 4">
    <name type="scientific">Flavobacterium phragmitis</name>
    <dbReference type="NCBI Taxonomy" id="739143"/>
    <lineage>
        <taxon>Bacteria</taxon>
        <taxon>Pseudomonadati</taxon>
        <taxon>Bacteroidota</taxon>
        <taxon>Flavobacteriia</taxon>
        <taxon>Flavobacteriales</taxon>
        <taxon>Flavobacteriaceae</taxon>
        <taxon>Flavobacterium</taxon>
    </lineage>
</organism>
<protein>
    <submittedName>
        <fullName evidence="3">PKD domain-containing protein</fullName>
    </submittedName>
</protein>
<evidence type="ECO:0000313" key="3">
    <source>
        <dbReference type="EMBL" id="SFC84402.1"/>
    </source>
</evidence>
<dbReference type="OrthoDB" id="9757947at2"/>
<dbReference type="SMART" id="SM00089">
    <property type="entry name" value="PKD"/>
    <property type="match status" value="1"/>
</dbReference>
<dbReference type="EMBL" id="FOMH01000002">
    <property type="protein sequence ID" value="SFC84402.1"/>
    <property type="molecule type" value="Genomic_DNA"/>
</dbReference>
<proteinExistence type="predicted"/>
<evidence type="ECO:0000256" key="1">
    <source>
        <dbReference type="SAM" id="SignalP"/>
    </source>
</evidence>
<dbReference type="STRING" id="739143.SAMN05216297_102476"/>
<dbReference type="InterPro" id="IPR035986">
    <property type="entry name" value="PKD_dom_sf"/>
</dbReference>
<dbReference type="AlphaFoldDB" id="A0A1I1MHV3"/>
<dbReference type="PROSITE" id="PS51257">
    <property type="entry name" value="PROKAR_LIPOPROTEIN"/>
    <property type="match status" value="1"/>
</dbReference>
<keyword evidence="4" id="KW-1185">Reference proteome</keyword>
<dbReference type="InterPro" id="IPR022409">
    <property type="entry name" value="PKD/Chitinase_dom"/>
</dbReference>
<dbReference type="SUPFAM" id="SSF49299">
    <property type="entry name" value="PKD domain"/>
    <property type="match status" value="1"/>
</dbReference>
<sequence length="291" mass="31602">MKKIKLTQYITLLAVLLLLTACSSDGSSSEDSATKPTADFSFTNDGSTFTFTNLSTNGTKYRWDFGDLYYTSAEKDPIYTYKIEGEIRVSLTVTNDKGEEAFITKTITAPRIIIIDIKVDGKFTDWDDVAVTDENTSGNGSIQKIKIWAGGPNVNVYLEGNKKMLMELVDMYINTDGNTQTGFLHSNWPQGSGAEFLFEGPLVSNGWGDFYKHTDPNGGWGWGQQVGSGVNLKSSGIVSLSSTTNAIEFSIPKSQLGTLGSSIGIAITEMNAGWALVANFPEGPKFSTLQL</sequence>
<reference evidence="4" key="1">
    <citation type="submission" date="2016-10" db="EMBL/GenBank/DDBJ databases">
        <authorList>
            <person name="Varghese N."/>
            <person name="Submissions S."/>
        </authorList>
    </citation>
    <scope>NUCLEOTIDE SEQUENCE [LARGE SCALE GENOMIC DNA]</scope>
    <source>
        <strain evidence="4">CGMCC 1.10370</strain>
    </source>
</reference>
<dbReference type="InterPro" id="IPR000601">
    <property type="entry name" value="PKD_dom"/>
</dbReference>
<feature type="chain" id="PRO_5011486806" evidence="1">
    <location>
        <begin position="24"/>
        <end position="291"/>
    </location>
</feature>
<dbReference type="Gene3D" id="2.60.40.10">
    <property type="entry name" value="Immunoglobulins"/>
    <property type="match status" value="1"/>
</dbReference>
<dbReference type="PROSITE" id="PS50093">
    <property type="entry name" value="PKD"/>
    <property type="match status" value="1"/>
</dbReference>
<dbReference type="Pfam" id="PF18911">
    <property type="entry name" value="PKD_4"/>
    <property type="match status" value="1"/>
</dbReference>
<evidence type="ECO:0000259" key="2">
    <source>
        <dbReference type="PROSITE" id="PS50093"/>
    </source>
</evidence>